<accession>A0A9P1G3L4</accession>
<evidence type="ECO:0000313" key="2">
    <source>
        <dbReference type="EMBL" id="CAL1149502.1"/>
    </source>
</evidence>
<protein>
    <submittedName>
        <fullName evidence="1">Uncharacterized protein</fullName>
    </submittedName>
</protein>
<name>A0A9P1G3L4_9DINO</name>
<sequence length="252" mass="28621">MPSLQGRGKLWGNAVPLTARCPFQALQQVAARATIAIKTTAFVPFNSLPLIWCSDQIQHTRSRRCRRKKPKHRREMFWQLYRLPPTDIGSYGAAFVPMLNSKSSFFENRVACIVKVAWVELFKDPRGLQLGISKALKGKPCTVCFHRFRRCFFLAASISRNPKLLHSRLGVWDKKQCYFTAEVSNVGWGPVAATRGEHSGPGGHRSLLEQSVSLRFSLRLLSSVSQNCPDLGFRRAFQRSQLQKTIRNQSLF</sequence>
<proteinExistence type="predicted"/>
<evidence type="ECO:0000313" key="1">
    <source>
        <dbReference type="EMBL" id="CAI3996127.1"/>
    </source>
</evidence>
<gene>
    <name evidence="1" type="ORF">C1SCF055_LOCUS22628</name>
</gene>
<keyword evidence="3" id="KW-1185">Reference proteome</keyword>
<evidence type="ECO:0000313" key="3">
    <source>
        <dbReference type="Proteomes" id="UP001152797"/>
    </source>
</evidence>
<dbReference type="EMBL" id="CAMXCT020002161">
    <property type="protein sequence ID" value="CAL1149502.1"/>
    <property type="molecule type" value="Genomic_DNA"/>
</dbReference>
<reference evidence="1" key="1">
    <citation type="submission" date="2022-10" db="EMBL/GenBank/DDBJ databases">
        <authorList>
            <person name="Chen Y."/>
            <person name="Dougan E. K."/>
            <person name="Chan C."/>
            <person name="Rhodes N."/>
            <person name="Thang M."/>
        </authorList>
    </citation>
    <scope>NUCLEOTIDE SEQUENCE</scope>
</reference>
<dbReference type="AlphaFoldDB" id="A0A9P1G3L4"/>
<dbReference type="EMBL" id="CAMXCT030002161">
    <property type="protein sequence ID" value="CAL4783439.1"/>
    <property type="molecule type" value="Genomic_DNA"/>
</dbReference>
<comment type="caution">
    <text evidence="1">The sequence shown here is derived from an EMBL/GenBank/DDBJ whole genome shotgun (WGS) entry which is preliminary data.</text>
</comment>
<reference evidence="2" key="2">
    <citation type="submission" date="2024-04" db="EMBL/GenBank/DDBJ databases">
        <authorList>
            <person name="Chen Y."/>
            <person name="Shah S."/>
            <person name="Dougan E. K."/>
            <person name="Thang M."/>
            <person name="Chan C."/>
        </authorList>
    </citation>
    <scope>NUCLEOTIDE SEQUENCE [LARGE SCALE GENOMIC DNA]</scope>
</reference>
<dbReference type="Proteomes" id="UP001152797">
    <property type="component" value="Unassembled WGS sequence"/>
</dbReference>
<dbReference type="EMBL" id="CAMXCT010002161">
    <property type="protein sequence ID" value="CAI3996127.1"/>
    <property type="molecule type" value="Genomic_DNA"/>
</dbReference>
<organism evidence="1">
    <name type="scientific">Cladocopium goreaui</name>
    <dbReference type="NCBI Taxonomy" id="2562237"/>
    <lineage>
        <taxon>Eukaryota</taxon>
        <taxon>Sar</taxon>
        <taxon>Alveolata</taxon>
        <taxon>Dinophyceae</taxon>
        <taxon>Suessiales</taxon>
        <taxon>Symbiodiniaceae</taxon>
        <taxon>Cladocopium</taxon>
    </lineage>
</organism>